<keyword evidence="3" id="KW-1185">Reference proteome</keyword>
<gene>
    <name evidence="2" type="ORF">E1B00_06720</name>
</gene>
<dbReference type="SUPFAM" id="SSF51126">
    <property type="entry name" value="Pectin lyase-like"/>
    <property type="match status" value="1"/>
</dbReference>
<dbReference type="Proteomes" id="UP000305760">
    <property type="component" value="Unassembled WGS sequence"/>
</dbReference>
<evidence type="ECO:0000256" key="1">
    <source>
        <dbReference type="SAM" id="MobiDB-lite"/>
    </source>
</evidence>
<accession>A0A5C4RVX4</accession>
<dbReference type="EMBL" id="SMDR01000001">
    <property type="protein sequence ID" value="TNJ35443.1"/>
    <property type="molecule type" value="Genomic_DNA"/>
</dbReference>
<protein>
    <submittedName>
        <fullName evidence="2">Right-handed parallel beta-helix repeat-containing protein</fullName>
    </submittedName>
</protein>
<name>A0A5C4RVX4_9GAMM</name>
<evidence type="ECO:0000313" key="3">
    <source>
        <dbReference type="Proteomes" id="UP000305760"/>
    </source>
</evidence>
<evidence type="ECO:0000313" key="2">
    <source>
        <dbReference type="EMBL" id="TNJ35443.1"/>
    </source>
</evidence>
<sequence>MSGDYSRISFDPRQHDLGVLLQQGRPLSDADWNALVAQLRHRLHAGSLDTFGPAVVPMQTPDAFRISFSGGNLEIGRGRIYVDGLLAENHGTGATTWDPRLEQVLGSLPALYDDPAAGQPRQQPYYPNPPAVPTSGRHMVYLDVWQREVTHVMRPDLVDPAVGVDSTTRLQTVWQVKLLTNVGSDLSCASPLDQIPALAPSAGRLSTTTADVAGQPDPCLIPPDGGYKGLENQLYRVEIHTPGPVGTATFKWSRENASIETRVTHLPALDQLVVESTGRDAVLGFQPGDWVEVTDDWRELHGLPGQLRRLRAPDGVDDAARTLRLETPLGGGLFPTGPESRTHPERNTRVKRWDHRGIVRDQSGAELQDLDSAASNGEIVVPSAATRVLLEHGIVATFSLAPAGGEFRSGDYWVFCARTGEGEIEELEAAPPRGIHHHYAKLGFVSLPSTFEDCRVFWPPPAAQGGGDHCACTVCVTPQQHAANQPSIQAAIDQVIAAGGGTVCLEVGDYPLREPLRIRNARSLRITGKGNATSLRADQAVFEPIIGSRQVTLERFEAKSEGKTGAIISIMDSAQVTLESLRVIAKGEAAAVGLSGALFELSIRGNDIQTQRGIVASGSSDQGTSLADLRIDDNLFDCRESAIVLPDVTVHQFVSRIASNHFTDCRDGAIQLTGAAAPGFGVEVTGNSLSVLGDGIRAGIDGLRIADNQLGVAKAGDEGRVGILLVEGIGSKDGLDDCHIVDNRIVGFGLGIVFKTAIANSLVRGNQIEGAELGLVCAETTVQQLSIDQNQFTIGKGGAIRIEAQALGPGASIAATGNQIHAEASDQAAVTIQMVRGDCHYSGNHCVQPVGGKDGCVHLVASTLIVASNRVLGGRGLSMHLVPDETLVNEKPSPSCTVLGNITAAQIQVRGAPLDAPWKPLNLQNTP</sequence>
<dbReference type="RefSeq" id="WP_139446891.1">
    <property type="nucleotide sequence ID" value="NZ_SMDR01000001.1"/>
</dbReference>
<dbReference type="InterPro" id="IPR012334">
    <property type="entry name" value="Pectin_lyas_fold"/>
</dbReference>
<dbReference type="InterPro" id="IPR045392">
    <property type="entry name" value="DUF6519"/>
</dbReference>
<dbReference type="Gene3D" id="2.160.20.10">
    <property type="entry name" value="Single-stranded right-handed beta-helix, Pectin lyase-like"/>
    <property type="match status" value="1"/>
</dbReference>
<dbReference type="OrthoDB" id="134981at2"/>
<proteinExistence type="predicted"/>
<comment type="caution">
    <text evidence="2">The sequence shown here is derived from an EMBL/GenBank/DDBJ whole genome shotgun (WGS) entry which is preliminary data.</text>
</comment>
<feature type="region of interest" description="Disordered" evidence="1">
    <location>
        <begin position="327"/>
        <end position="349"/>
    </location>
</feature>
<organism evidence="2 3">
    <name type="scientific">Arenimonas terrae</name>
    <dbReference type="NCBI Taxonomy" id="2546226"/>
    <lineage>
        <taxon>Bacteria</taxon>
        <taxon>Pseudomonadati</taxon>
        <taxon>Pseudomonadota</taxon>
        <taxon>Gammaproteobacteria</taxon>
        <taxon>Lysobacterales</taxon>
        <taxon>Lysobacteraceae</taxon>
        <taxon>Arenimonas</taxon>
    </lineage>
</organism>
<dbReference type="Pfam" id="PF20129">
    <property type="entry name" value="DUF6519"/>
    <property type="match status" value="3"/>
</dbReference>
<dbReference type="InterPro" id="IPR011050">
    <property type="entry name" value="Pectin_lyase_fold/virulence"/>
</dbReference>
<dbReference type="AlphaFoldDB" id="A0A5C4RVX4"/>
<reference evidence="2 3" key="1">
    <citation type="submission" date="2019-03" db="EMBL/GenBank/DDBJ databases">
        <title>Arenimonas daejeonensis sp. nov., isolated from compost.</title>
        <authorList>
            <person name="Jeon C.O."/>
        </authorList>
    </citation>
    <scope>NUCLEOTIDE SEQUENCE [LARGE SCALE GENOMIC DNA]</scope>
    <source>
        <strain evidence="2 3">R29</strain>
    </source>
</reference>